<dbReference type="AlphaFoldDB" id="A0A087SDY1"/>
<gene>
    <name evidence="1" type="ORF">F751_6903</name>
</gene>
<dbReference type="RefSeq" id="XP_011396813.1">
    <property type="nucleotide sequence ID" value="XM_011398511.1"/>
</dbReference>
<protein>
    <submittedName>
        <fullName evidence="1">Uncharacterized protein</fullName>
    </submittedName>
</protein>
<name>A0A087SDY1_AUXPR</name>
<keyword evidence="2" id="KW-1185">Reference proteome</keyword>
<reference evidence="1 2" key="1">
    <citation type="journal article" date="2014" name="BMC Genomics">
        <title>Oil accumulation mechanisms of the oleaginous microalga Chlorella protothecoides revealed through its genome, transcriptomes, and proteomes.</title>
        <authorList>
            <person name="Gao C."/>
            <person name="Wang Y."/>
            <person name="Shen Y."/>
            <person name="Yan D."/>
            <person name="He X."/>
            <person name="Dai J."/>
            <person name="Wu Q."/>
        </authorList>
    </citation>
    <scope>NUCLEOTIDE SEQUENCE [LARGE SCALE GENOMIC DNA]</scope>
    <source>
        <strain evidence="1 2">0710</strain>
    </source>
</reference>
<dbReference type="Proteomes" id="UP000028924">
    <property type="component" value="Unassembled WGS sequence"/>
</dbReference>
<organism evidence="1 2">
    <name type="scientific">Auxenochlorella protothecoides</name>
    <name type="common">Green microalga</name>
    <name type="synonym">Chlorella protothecoides</name>
    <dbReference type="NCBI Taxonomy" id="3075"/>
    <lineage>
        <taxon>Eukaryota</taxon>
        <taxon>Viridiplantae</taxon>
        <taxon>Chlorophyta</taxon>
        <taxon>core chlorophytes</taxon>
        <taxon>Trebouxiophyceae</taxon>
        <taxon>Chlorellales</taxon>
        <taxon>Chlorellaceae</taxon>
        <taxon>Auxenochlorella</taxon>
    </lineage>
</organism>
<dbReference type="EMBL" id="KL662101">
    <property type="protein sequence ID" value="KFM23935.1"/>
    <property type="molecule type" value="Genomic_DNA"/>
</dbReference>
<dbReference type="GeneID" id="23618294"/>
<accession>A0A087SDY1</accession>
<proteinExistence type="predicted"/>
<sequence>MQFEAVATRPQILQCSAQSPFPSFCPSLQPRTACPPTLWVTLQTGGAHVVVVQQGQLWESRNAVGGTEQEELSSPCSRTLLRQAETTGQRTLHVLYLPCSGLGKHAASQTQPSHAHWNRTWHAWDLHQIAWRIQRRSSFSSAATAAVRGPAWSAWQWDRSSEVDGAW</sequence>
<evidence type="ECO:0000313" key="1">
    <source>
        <dbReference type="EMBL" id="KFM23935.1"/>
    </source>
</evidence>
<dbReference type="KEGG" id="apro:F751_6903"/>
<evidence type="ECO:0000313" key="2">
    <source>
        <dbReference type="Proteomes" id="UP000028924"/>
    </source>
</evidence>